<keyword evidence="1" id="KW-1133">Transmembrane helix</keyword>
<reference evidence="3" key="1">
    <citation type="journal article" date="2018" name="Sci. Rep.">
        <title>Lignite coal burning seam in the remote Altai Mountains harbors a hydrogen-driven thermophilic microbial community.</title>
        <authorList>
            <person name="Kadnikov V.V."/>
            <person name="Mardanov A.V."/>
            <person name="Ivasenko D.A."/>
            <person name="Antsiferov D.V."/>
            <person name="Beletsky A.V."/>
            <person name="Karnachuk O.V."/>
            <person name="Ravin N.V."/>
        </authorList>
    </citation>
    <scope>NUCLEOTIDE SEQUENCE [LARGE SCALE GENOMIC DNA]</scope>
</reference>
<evidence type="ECO:0000313" key="3">
    <source>
        <dbReference type="Proteomes" id="UP000244338"/>
    </source>
</evidence>
<dbReference type="AlphaFoldDB" id="A0A2R6Y0F4"/>
<dbReference type="Proteomes" id="UP000244338">
    <property type="component" value="Unassembled WGS sequence"/>
</dbReference>
<comment type="caution">
    <text evidence="2">The sequence shown here is derived from an EMBL/GenBank/DDBJ whole genome shotgun (WGS) entry which is preliminary data.</text>
</comment>
<dbReference type="EMBL" id="PEBX01000042">
    <property type="protein sequence ID" value="PTQ56144.1"/>
    <property type="molecule type" value="Genomic_DNA"/>
</dbReference>
<gene>
    <name evidence="2" type="ORF">BSOLF_0750</name>
</gene>
<proteinExistence type="predicted"/>
<organism evidence="2 3">
    <name type="scientific">Candidatus Carbonibacillus altaicus</name>
    <dbReference type="NCBI Taxonomy" id="2163959"/>
    <lineage>
        <taxon>Bacteria</taxon>
        <taxon>Bacillati</taxon>
        <taxon>Bacillota</taxon>
        <taxon>Bacilli</taxon>
        <taxon>Bacillales</taxon>
        <taxon>Candidatus Carbonibacillus</taxon>
    </lineage>
</organism>
<feature type="transmembrane region" description="Helical" evidence="1">
    <location>
        <begin position="20"/>
        <end position="42"/>
    </location>
</feature>
<keyword evidence="1" id="KW-0812">Transmembrane</keyword>
<protein>
    <submittedName>
        <fullName evidence="2">Uncharacterized protein</fullName>
    </submittedName>
</protein>
<sequence>MLLVVKGTDRKAAMGSVGYSLAGFTLFEVLVALFVFTSLIMLSSTLWYGSDRARVAAVRDEELLAAYELLLTMWTPVLDGGMVPMPRPDDATLASQANETIQQYLGTSVREELSEPSSLKHVFDQVKSVYVIPCYTLASPDIQDNETMPPPLIENVQMNGSDYTEDDHYVRFLYRITVGLGTDGSTHDCADRKAYRVTLYTTVLIKK</sequence>
<evidence type="ECO:0000256" key="1">
    <source>
        <dbReference type="SAM" id="Phobius"/>
    </source>
</evidence>
<keyword evidence="1" id="KW-0472">Membrane</keyword>
<evidence type="ECO:0000313" key="2">
    <source>
        <dbReference type="EMBL" id="PTQ56144.1"/>
    </source>
</evidence>
<accession>A0A2R6Y0F4</accession>
<name>A0A2R6Y0F4_9BACL</name>